<keyword evidence="7" id="KW-1185">Reference proteome</keyword>
<feature type="compositionally biased region" description="Low complexity" evidence="5">
    <location>
        <begin position="926"/>
        <end position="939"/>
    </location>
</feature>
<feature type="region of interest" description="Disordered" evidence="5">
    <location>
        <begin position="22"/>
        <end position="48"/>
    </location>
</feature>
<gene>
    <name evidence="8" type="primary">LOC120043897</name>
</gene>
<keyword evidence="3" id="KW-0511">Multifunctional enzyme</keyword>
<feature type="region of interest" description="Disordered" evidence="5">
    <location>
        <begin position="72"/>
        <end position="102"/>
    </location>
</feature>
<dbReference type="PANTHER" id="PTHR37984">
    <property type="entry name" value="PROTEIN CBG26694"/>
    <property type="match status" value="1"/>
</dbReference>
<dbReference type="InterPro" id="IPR050951">
    <property type="entry name" value="Retrovirus_Pol_polyprotein"/>
</dbReference>
<feature type="region of interest" description="Disordered" evidence="5">
    <location>
        <begin position="898"/>
        <end position="974"/>
    </location>
</feature>
<feature type="compositionally biased region" description="Polar residues" evidence="5">
    <location>
        <begin position="81"/>
        <end position="92"/>
    </location>
</feature>
<dbReference type="FunFam" id="3.10.20.370:FF:000001">
    <property type="entry name" value="Retrovirus-related Pol polyprotein from transposon 17.6-like protein"/>
    <property type="match status" value="1"/>
</dbReference>
<dbReference type="EC" id="3.1.26.4" evidence="2"/>
<dbReference type="Pfam" id="PF00078">
    <property type="entry name" value="RVT_1"/>
    <property type="match status" value="1"/>
</dbReference>
<dbReference type="SUPFAM" id="SSF56672">
    <property type="entry name" value="DNA/RNA polymerases"/>
    <property type="match status" value="1"/>
</dbReference>
<evidence type="ECO:0000256" key="4">
    <source>
        <dbReference type="ARBA" id="ARBA00039658"/>
    </source>
</evidence>
<feature type="domain" description="Reverse transcriptase" evidence="6">
    <location>
        <begin position="187"/>
        <end position="366"/>
    </location>
</feature>
<dbReference type="InterPro" id="IPR054465">
    <property type="entry name" value="Integrase_p58-like_C"/>
</dbReference>
<dbReference type="Gene3D" id="3.30.70.270">
    <property type="match status" value="2"/>
</dbReference>
<dbReference type="PANTHER" id="PTHR37984:SF5">
    <property type="entry name" value="PROTEIN NYNRIN-LIKE"/>
    <property type="match status" value="1"/>
</dbReference>
<dbReference type="Gene3D" id="3.10.20.370">
    <property type="match status" value="1"/>
</dbReference>
<reference evidence="8" key="1">
    <citation type="submission" date="2025-08" db="UniProtKB">
        <authorList>
            <consortium name="RefSeq"/>
        </authorList>
    </citation>
    <scope>IDENTIFICATION</scope>
    <source>
        <tissue evidence="8">White muscle</tissue>
    </source>
</reference>
<dbReference type="RefSeq" id="XP_038844428.1">
    <property type="nucleotide sequence ID" value="XM_038988500.1"/>
</dbReference>
<dbReference type="FunFam" id="1.10.340.70:FF:000001">
    <property type="entry name" value="Retrovirus-related Pol polyprotein from transposon gypsy-like Protein"/>
    <property type="match status" value="1"/>
</dbReference>
<evidence type="ECO:0000259" key="6">
    <source>
        <dbReference type="PROSITE" id="PS50878"/>
    </source>
</evidence>
<feature type="compositionally biased region" description="Polar residues" evidence="5">
    <location>
        <begin position="904"/>
        <end position="922"/>
    </location>
</feature>
<dbReference type="Gene3D" id="1.10.340.70">
    <property type="match status" value="1"/>
</dbReference>
<dbReference type="PROSITE" id="PS50878">
    <property type="entry name" value="RT_POL"/>
    <property type="match status" value="1"/>
</dbReference>
<dbReference type="FunFam" id="3.30.70.270:FF:000020">
    <property type="entry name" value="Transposon Tf2-6 polyprotein-like Protein"/>
    <property type="match status" value="1"/>
</dbReference>
<evidence type="ECO:0000256" key="5">
    <source>
        <dbReference type="SAM" id="MobiDB-lite"/>
    </source>
</evidence>
<dbReference type="GeneID" id="120043897"/>
<dbReference type="KEGG" id="snh:120043897"/>
<sequence>MDFLKNCGAQLDLASGTLRLSGGPTVGMSPSGGPAGGRAVPPSSSKLAETPPVIPAAPLVVVPSQQLSPAATAFTPHHGASTGSPVAQNTLAPSPHQPDGGKEEAIDAVEAVWLKNCQGLDERQQRQLKQLLLDFKDSFAWGEDEVGQTHLVQHEIDTGDARPIKIRPRRIPLARREAADTAIVDMLRADFIEPSDSPWSAPVVMVPKKGGKLRFCVDYRGLNSVTTKDSYPLPRIDESLDHVRGSSWFSSLELRSGYWQVPLSPGAREKTAFSTDRGHWQFKVLCFGLCNAPATFERLMDRVLAGVPRDECVVYLDDILVHGTSFEGALGAIRRVLERISGAGLKLHPGKCHFMQREVAFLGHQLGGEGISTMPDKVEAVRGWPVPGGKKEVKSFLGLASYYRRFVKGFAGVAAPLNHLLKEDTVFQWTEEHQRAFEALKRALMEAPVLASPDPNRPFILDTDASNEGLGAVLAQRGPDGEHVVAYYSRTFDKAEKRYCVTRRELLAVVAAVRHFKYYLGGLPFVVRTDHSALQWLLSFKEPEGQIARWLEELQPYDFQVEHRAGLRHSNADALSRRPCAEDGCGYCAKRVERERELCREEGVTATVSQLSVTECRELEAVDVGEWRRRQEEDAELRPVLRWVEERRRPPWGEVAPLSPVTKGLWAKFTVLRVAEGVLQRGWKKPATGEITWQVVVPKRLQGSVLQQLHGGVGAGHFGVSKTLKRVRKGFYWARHRRDVEDFCRQCDEKRTSRSAVQESTACSPALLLGRELRTPAELTFGHPPDNDDRVLPGPNYVCRLQNRLEAAHTFAREQLENAGVRQKRHYDSRARGRHFGAGECVWLHNPTRKKGRCPKLDSAWVGPCLVIERVGEVTYRVEVPPRSRKVVVHRDRLAPYRGRKTVGNGSEVSDVSPLEQSNEETLAQPEPGEGAASSEGAGNDIGAEECSGGSPVRVTGRPKRLIRPPGRFKDFVV</sequence>
<dbReference type="Gene3D" id="3.10.10.10">
    <property type="entry name" value="HIV Type 1 Reverse Transcriptase, subunit A, domain 1"/>
    <property type="match status" value="1"/>
</dbReference>
<dbReference type="Proteomes" id="UP000808372">
    <property type="component" value="Chromosome 3"/>
</dbReference>
<protein>
    <recommendedName>
        <fullName evidence="4">Gypsy retrotransposon integrase-like protein 1</fullName>
        <ecNumber evidence="2">3.1.26.4</ecNumber>
    </recommendedName>
</protein>
<dbReference type="AlphaFoldDB" id="A0A8U0U9B3"/>
<accession>A0A8U0U9B3</accession>
<proteinExistence type="inferred from homology"/>
<evidence type="ECO:0000313" key="8">
    <source>
        <dbReference type="RefSeq" id="XP_038844428.1"/>
    </source>
</evidence>
<dbReference type="Pfam" id="PF22938">
    <property type="entry name" value="Integrase_p58_C"/>
    <property type="match status" value="1"/>
</dbReference>
<evidence type="ECO:0000313" key="7">
    <source>
        <dbReference type="Proteomes" id="UP000808372"/>
    </source>
</evidence>
<comment type="similarity">
    <text evidence="1">Belongs to the beta type-B retroviral polymerase family. HERV class-II K(HML-2) pol subfamily.</text>
</comment>
<dbReference type="Pfam" id="PF17921">
    <property type="entry name" value="Integrase_H2C2"/>
    <property type="match status" value="1"/>
</dbReference>
<dbReference type="GO" id="GO:0004523">
    <property type="term" value="F:RNA-DNA hybrid ribonuclease activity"/>
    <property type="evidence" value="ECO:0007669"/>
    <property type="project" value="UniProtKB-EC"/>
</dbReference>
<dbReference type="CDD" id="cd09274">
    <property type="entry name" value="RNase_HI_RT_Ty3"/>
    <property type="match status" value="1"/>
</dbReference>
<dbReference type="InterPro" id="IPR043128">
    <property type="entry name" value="Rev_trsase/Diguanyl_cyclase"/>
</dbReference>
<evidence type="ECO:0000256" key="3">
    <source>
        <dbReference type="ARBA" id="ARBA00023268"/>
    </source>
</evidence>
<evidence type="ECO:0000256" key="1">
    <source>
        <dbReference type="ARBA" id="ARBA00010879"/>
    </source>
</evidence>
<organism evidence="7 8">
    <name type="scientific">Salvelinus namaycush</name>
    <name type="common">Lake trout</name>
    <name type="synonym">Salmo namaycush</name>
    <dbReference type="NCBI Taxonomy" id="8040"/>
    <lineage>
        <taxon>Eukaryota</taxon>
        <taxon>Metazoa</taxon>
        <taxon>Chordata</taxon>
        <taxon>Craniata</taxon>
        <taxon>Vertebrata</taxon>
        <taxon>Euteleostomi</taxon>
        <taxon>Actinopterygii</taxon>
        <taxon>Neopterygii</taxon>
        <taxon>Teleostei</taxon>
        <taxon>Protacanthopterygii</taxon>
        <taxon>Salmoniformes</taxon>
        <taxon>Salmonidae</taxon>
        <taxon>Salmoninae</taxon>
        <taxon>Salvelinus</taxon>
    </lineage>
</organism>
<dbReference type="InterPro" id="IPR000477">
    <property type="entry name" value="RT_dom"/>
</dbReference>
<dbReference type="InterPro" id="IPR043502">
    <property type="entry name" value="DNA/RNA_pol_sf"/>
</dbReference>
<dbReference type="CDD" id="cd01647">
    <property type="entry name" value="RT_LTR"/>
    <property type="match status" value="1"/>
</dbReference>
<dbReference type="Pfam" id="PF17919">
    <property type="entry name" value="RT_RNaseH_2"/>
    <property type="match status" value="1"/>
</dbReference>
<evidence type="ECO:0000256" key="2">
    <source>
        <dbReference type="ARBA" id="ARBA00012180"/>
    </source>
</evidence>
<dbReference type="InterPro" id="IPR041577">
    <property type="entry name" value="RT_RNaseH_2"/>
</dbReference>
<dbReference type="InterPro" id="IPR041588">
    <property type="entry name" value="Integrase_H2C2"/>
</dbReference>
<name>A0A8U0U9B3_SALNM</name>